<dbReference type="PROSITE" id="PS51186">
    <property type="entry name" value="GNAT"/>
    <property type="match status" value="1"/>
</dbReference>
<feature type="domain" description="N-acetyltransferase" evidence="4">
    <location>
        <begin position="38"/>
        <end position="212"/>
    </location>
</feature>
<organism evidence="5 6">
    <name type="scientific">Heliocybe sulcata</name>
    <dbReference type="NCBI Taxonomy" id="5364"/>
    <lineage>
        <taxon>Eukaryota</taxon>
        <taxon>Fungi</taxon>
        <taxon>Dikarya</taxon>
        <taxon>Basidiomycota</taxon>
        <taxon>Agaricomycotina</taxon>
        <taxon>Agaricomycetes</taxon>
        <taxon>Gloeophyllales</taxon>
        <taxon>Gloeophyllaceae</taxon>
        <taxon>Heliocybe</taxon>
    </lineage>
</organism>
<dbReference type="InterPro" id="IPR016181">
    <property type="entry name" value="Acyl_CoA_acyltransferase"/>
</dbReference>
<evidence type="ECO:0000256" key="3">
    <source>
        <dbReference type="ARBA" id="ARBA00038502"/>
    </source>
</evidence>
<protein>
    <submittedName>
        <fullName evidence="5">Acyl-CoA N-acyltransferase</fullName>
    </submittedName>
</protein>
<evidence type="ECO:0000313" key="6">
    <source>
        <dbReference type="Proteomes" id="UP000305948"/>
    </source>
</evidence>
<dbReference type="PANTHER" id="PTHR43792">
    <property type="entry name" value="GNAT FAMILY, PUTATIVE (AFU_ORTHOLOGUE AFUA_3G00765)-RELATED-RELATED"/>
    <property type="match status" value="1"/>
</dbReference>
<keyword evidence="2 5" id="KW-0012">Acyltransferase</keyword>
<keyword evidence="1 5" id="KW-0808">Transferase</keyword>
<sequence>MLRTYRRVHLSRQEILRPIRNSTMSFPTPTVEIQTPRLILRTPVLEDAPSYLSVFTNPTNYEYEPHKPINPTVERYERILTSFAAGTKTGENAFLSVCLKGDDGDVVIGNGGFNSIFERGEGEGKVRVGDAGIMIDSAHWRKGYAKEAVAAMLNWAFHLGEDEVDPKIDVVVFESLAANDRIRGLLSGCFGFKETMSSGDFGEERVWEIAKSDWEKRRSEMVFE</sequence>
<name>A0A5C3MQI1_9AGAM</name>
<dbReference type="InterPro" id="IPR051531">
    <property type="entry name" value="N-acetyltransferase"/>
</dbReference>
<dbReference type="AlphaFoldDB" id="A0A5C3MQI1"/>
<evidence type="ECO:0000313" key="5">
    <source>
        <dbReference type="EMBL" id="TFK46318.1"/>
    </source>
</evidence>
<comment type="similarity">
    <text evidence="3">Belongs to the acetyltransferase family. RimJ subfamily.</text>
</comment>
<dbReference type="SUPFAM" id="SSF55729">
    <property type="entry name" value="Acyl-CoA N-acyltransferases (Nat)"/>
    <property type="match status" value="1"/>
</dbReference>
<dbReference type="GO" id="GO:0016747">
    <property type="term" value="F:acyltransferase activity, transferring groups other than amino-acyl groups"/>
    <property type="evidence" value="ECO:0007669"/>
    <property type="project" value="InterPro"/>
</dbReference>
<evidence type="ECO:0000259" key="4">
    <source>
        <dbReference type="PROSITE" id="PS51186"/>
    </source>
</evidence>
<dbReference type="EMBL" id="ML213531">
    <property type="protein sequence ID" value="TFK46318.1"/>
    <property type="molecule type" value="Genomic_DNA"/>
</dbReference>
<dbReference type="Proteomes" id="UP000305948">
    <property type="component" value="Unassembled WGS sequence"/>
</dbReference>
<keyword evidence="6" id="KW-1185">Reference proteome</keyword>
<evidence type="ECO:0000256" key="1">
    <source>
        <dbReference type="ARBA" id="ARBA00022679"/>
    </source>
</evidence>
<dbReference type="CDD" id="cd04301">
    <property type="entry name" value="NAT_SF"/>
    <property type="match status" value="1"/>
</dbReference>
<evidence type="ECO:0000256" key="2">
    <source>
        <dbReference type="ARBA" id="ARBA00023315"/>
    </source>
</evidence>
<accession>A0A5C3MQI1</accession>
<gene>
    <name evidence="5" type="ORF">OE88DRAFT_929964</name>
</gene>
<proteinExistence type="inferred from homology"/>
<dbReference type="Gene3D" id="3.40.630.30">
    <property type="match status" value="1"/>
</dbReference>
<reference evidence="5 6" key="1">
    <citation type="journal article" date="2019" name="Nat. Ecol. Evol.">
        <title>Megaphylogeny resolves global patterns of mushroom evolution.</title>
        <authorList>
            <person name="Varga T."/>
            <person name="Krizsan K."/>
            <person name="Foldi C."/>
            <person name="Dima B."/>
            <person name="Sanchez-Garcia M."/>
            <person name="Sanchez-Ramirez S."/>
            <person name="Szollosi G.J."/>
            <person name="Szarkandi J.G."/>
            <person name="Papp V."/>
            <person name="Albert L."/>
            <person name="Andreopoulos W."/>
            <person name="Angelini C."/>
            <person name="Antonin V."/>
            <person name="Barry K.W."/>
            <person name="Bougher N.L."/>
            <person name="Buchanan P."/>
            <person name="Buyck B."/>
            <person name="Bense V."/>
            <person name="Catcheside P."/>
            <person name="Chovatia M."/>
            <person name="Cooper J."/>
            <person name="Damon W."/>
            <person name="Desjardin D."/>
            <person name="Finy P."/>
            <person name="Geml J."/>
            <person name="Haridas S."/>
            <person name="Hughes K."/>
            <person name="Justo A."/>
            <person name="Karasinski D."/>
            <person name="Kautmanova I."/>
            <person name="Kiss B."/>
            <person name="Kocsube S."/>
            <person name="Kotiranta H."/>
            <person name="LaButti K.M."/>
            <person name="Lechner B.E."/>
            <person name="Liimatainen K."/>
            <person name="Lipzen A."/>
            <person name="Lukacs Z."/>
            <person name="Mihaltcheva S."/>
            <person name="Morgado L.N."/>
            <person name="Niskanen T."/>
            <person name="Noordeloos M.E."/>
            <person name="Ohm R.A."/>
            <person name="Ortiz-Santana B."/>
            <person name="Ovrebo C."/>
            <person name="Racz N."/>
            <person name="Riley R."/>
            <person name="Savchenko A."/>
            <person name="Shiryaev A."/>
            <person name="Soop K."/>
            <person name="Spirin V."/>
            <person name="Szebenyi C."/>
            <person name="Tomsovsky M."/>
            <person name="Tulloss R.E."/>
            <person name="Uehling J."/>
            <person name="Grigoriev I.V."/>
            <person name="Vagvolgyi C."/>
            <person name="Papp T."/>
            <person name="Martin F.M."/>
            <person name="Miettinen O."/>
            <person name="Hibbett D.S."/>
            <person name="Nagy L.G."/>
        </authorList>
    </citation>
    <scope>NUCLEOTIDE SEQUENCE [LARGE SCALE GENOMIC DNA]</scope>
    <source>
        <strain evidence="5 6">OMC1185</strain>
    </source>
</reference>
<dbReference type="PANTHER" id="PTHR43792:SF8">
    <property type="entry name" value="[RIBOSOMAL PROTEIN US5]-ALANINE N-ACETYLTRANSFERASE"/>
    <property type="match status" value="1"/>
</dbReference>
<dbReference type="InterPro" id="IPR000182">
    <property type="entry name" value="GNAT_dom"/>
</dbReference>
<dbReference type="OrthoDB" id="630895at2759"/>
<dbReference type="Pfam" id="PF13302">
    <property type="entry name" value="Acetyltransf_3"/>
    <property type="match status" value="1"/>
</dbReference>